<protein>
    <submittedName>
        <fullName evidence="2">Uncharacterized protein</fullName>
    </submittedName>
</protein>
<dbReference type="Proteomes" id="UP001152523">
    <property type="component" value="Unassembled WGS sequence"/>
</dbReference>
<sequence length="199" mass="22433">MGLIWYGDGMSQSPFISISGFNILRIPQPVILSLNQFKSHFLFIQFIFISDKLNITMEIGKEQVGSSSSSLTEDLSAPKDSSQSPGIFSLLFPPLVRRPSSNSSSYLMECLDKQLYEFQAWKKESQADDMINSANCDTTLHDRSTPSPLSSSVYYSSKEDMYIKPRSAQSMPKKKEYDPKGNNSQSVSQGNWWDGSVYY</sequence>
<dbReference type="PANTHER" id="PTHR33738:SF8">
    <property type="entry name" value="OS05G0454500 PROTEIN"/>
    <property type="match status" value="1"/>
</dbReference>
<feature type="compositionally biased region" description="Polar residues" evidence="1">
    <location>
        <begin position="181"/>
        <end position="191"/>
    </location>
</feature>
<organism evidence="2 3">
    <name type="scientific">Cuscuta epithymum</name>
    <dbReference type="NCBI Taxonomy" id="186058"/>
    <lineage>
        <taxon>Eukaryota</taxon>
        <taxon>Viridiplantae</taxon>
        <taxon>Streptophyta</taxon>
        <taxon>Embryophyta</taxon>
        <taxon>Tracheophyta</taxon>
        <taxon>Spermatophyta</taxon>
        <taxon>Magnoliopsida</taxon>
        <taxon>eudicotyledons</taxon>
        <taxon>Gunneridae</taxon>
        <taxon>Pentapetalae</taxon>
        <taxon>asterids</taxon>
        <taxon>lamiids</taxon>
        <taxon>Solanales</taxon>
        <taxon>Convolvulaceae</taxon>
        <taxon>Cuscuteae</taxon>
        <taxon>Cuscuta</taxon>
        <taxon>Cuscuta subgen. Cuscuta</taxon>
    </lineage>
</organism>
<dbReference type="AlphaFoldDB" id="A0AAV0DU63"/>
<name>A0AAV0DU63_9ASTE</name>
<dbReference type="EMBL" id="CAMAPF010000150">
    <property type="protein sequence ID" value="CAH9109277.1"/>
    <property type="molecule type" value="Genomic_DNA"/>
</dbReference>
<evidence type="ECO:0000313" key="2">
    <source>
        <dbReference type="EMBL" id="CAH9109277.1"/>
    </source>
</evidence>
<gene>
    <name evidence="2" type="ORF">CEPIT_LOCUS18653</name>
</gene>
<comment type="caution">
    <text evidence="2">The sequence shown here is derived from an EMBL/GenBank/DDBJ whole genome shotgun (WGS) entry which is preliminary data.</text>
</comment>
<feature type="region of interest" description="Disordered" evidence="1">
    <location>
        <begin position="164"/>
        <end position="199"/>
    </location>
</feature>
<proteinExistence type="predicted"/>
<evidence type="ECO:0000256" key="1">
    <source>
        <dbReference type="SAM" id="MobiDB-lite"/>
    </source>
</evidence>
<dbReference type="PANTHER" id="PTHR33738">
    <property type="entry name" value="EMB|CAB82975.1"/>
    <property type="match status" value="1"/>
</dbReference>
<keyword evidence="3" id="KW-1185">Reference proteome</keyword>
<reference evidence="2" key="1">
    <citation type="submission" date="2022-07" db="EMBL/GenBank/DDBJ databases">
        <authorList>
            <person name="Macas J."/>
            <person name="Novak P."/>
            <person name="Neumann P."/>
        </authorList>
    </citation>
    <scope>NUCLEOTIDE SEQUENCE</scope>
</reference>
<accession>A0AAV0DU63</accession>
<evidence type="ECO:0000313" key="3">
    <source>
        <dbReference type="Proteomes" id="UP001152523"/>
    </source>
</evidence>